<dbReference type="AlphaFoldDB" id="A0A7G9YFT2"/>
<dbReference type="Gene3D" id="1.10.10.10">
    <property type="entry name" value="Winged helix-like DNA-binding domain superfamily/Winged helix DNA-binding domain"/>
    <property type="match status" value="2"/>
</dbReference>
<evidence type="ECO:0000256" key="4">
    <source>
        <dbReference type="ARBA" id="ARBA00023306"/>
    </source>
</evidence>
<protein>
    <submittedName>
        <fullName evidence="7">Segregation and condensation protein B</fullName>
    </submittedName>
</protein>
<organism evidence="7">
    <name type="scientific">Candidatus Methanogaster sp. ANME-2c ERB4</name>
    <dbReference type="NCBI Taxonomy" id="2759911"/>
    <lineage>
        <taxon>Archaea</taxon>
        <taxon>Methanobacteriati</taxon>
        <taxon>Methanobacteriota</taxon>
        <taxon>Stenosarchaea group</taxon>
        <taxon>Methanomicrobia</taxon>
        <taxon>Methanosarcinales</taxon>
        <taxon>ANME-2 cluster</taxon>
        <taxon>Candidatus Methanogasteraceae</taxon>
        <taxon>Candidatus Methanogaster</taxon>
    </lineage>
</organism>
<dbReference type="GO" id="GO:0051304">
    <property type="term" value="P:chromosome separation"/>
    <property type="evidence" value="ECO:0007669"/>
    <property type="project" value="InterPro"/>
</dbReference>
<dbReference type="EMBL" id="MT631122">
    <property type="protein sequence ID" value="QNO45470.1"/>
    <property type="molecule type" value="Genomic_DNA"/>
</dbReference>
<accession>A0A7G9YFT2</accession>
<keyword evidence="5" id="KW-0175">Coiled coil</keyword>
<dbReference type="InterPro" id="IPR036390">
    <property type="entry name" value="WH_DNA-bd_sf"/>
</dbReference>
<dbReference type="InterPro" id="IPR005234">
    <property type="entry name" value="ScpB_csome_segregation"/>
</dbReference>
<dbReference type="GO" id="GO:0051301">
    <property type="term" value="P:cell division"/>
    <property type="evidence" value="ECO:0007669"/>
    <property type="project" value="UniProtKB-KW"/>
</dbReference>
<reference evidence="7" key="1">
    <citation type="submission" date="2020-06" db="EMBL/GenBank/DDBJ databases">
        <title>Unique genomic features of the anaerobic methanotrophic archaea.</title>
        <authorList>
            <person name="Chadwick G.L."/>
            <person name="Skennerton C.T."/>
            <person name="Laso-Perez R."/>
            <person name="Leu A.O."/>
            <person name="Speth D.R."/>
            <person name="Yu H."/>
            <person name="Morgan-Lang C."/>
            <person name="Hatzenpichler R."/>
            <person name="Goudeau D."/>
            <person name="Malmstrom R."/>
            <person name="Brazelton W.J."/>
            <person name="Woyke T."/>
            <person name="Hallam S.J."/>
            <person name="Tyson G.W."/>
            <person name="Wegener G."/>
            <person name="Boetius A."/>
            <person name="Orphan V."/>
        </authorList>
    </citation>
    <scope>NUCLEOTIDE SEQUENCE</scope>
</reference>
<gene>
    <name evidence="7" type="primary">scpB</name>
    <name evidence="6" type="ORF">LDPHHAMN_00021</name>
    <name evidence="7" type="ORF">OPEKEIOC_00023</name>
</gene>
<name>A0A7G9YFT2_9EURY</name>
<keyword evidence="3" id="KW-0159">Chromosome partition</keyword>
<keyword evidence="4" id="KW-0131">Cell cycle</keyword>
<keyword evidence="1" id="KW-0963">Cytoplasm</keyword>
<dbReference type="NCBIfam" id="TIGR00281">
    <property type="entry name" value="SMC-Scp complex subunit ScpB"/>
    <property type="match status" value="1"/>
</dbReference>
<dbReference type="PANTHER" id="PTHR34298">
    <property type="entry name" value="SEGREGATION AND CONDENSATION PROTEIN B"/>
    <property type="match status" value="1"/>
</dbReference>
<dbReference type="EMBL" id="MT631228">
    <property type="protein sequence ID" value="QNO46866.1"/>
    <property type="molecule type" value="Genomic_DNA"/>
</dbReference>
<evidence type="ECO:0000256" key="1">
    <source>
        <dbReference type="ARBA" id="ARBA00022490"/>
    </source>
</evidence>
<feature type="coiled-coil region" evidence="5">
    <location>
        <begin position="250"/>
        <end position="280"/>
    </location>
</feature>
<dbReference type="PANTHER" id="PTHR34298:SF2">
    <property type="entry name" value="SEGREGATION AND CONDENSATION PROTEIN B"/>
    <property type="match status" value="1"/>
</dbReference>
<keyword evidence="2" id="KW-0132">Cell division</keyword>
<sequence length="346" mass="38058">MKNEKEIIEAALFASGGAVDITRLSDLLDKPEDETSLIADGLVEEYRERGSGIEIIKSKNAEYLMQVMPEYVEYVRSFAPKELPAPVLRTLSVIAYHQPVTQSDLVRIRGNSAYSHVHDLLGMELIGSVPTGHTKLLTTTHRFAEYFGLDSADPEAIRNALKSRMEARIGVTPMYGSLLRRCGIPHVVVGAYNPSAEDLVLFGDIQVLVISKGYTDKVRGNFSGEIVEIASATFDDLLGSVKAIGRYGRKNDVSKVVLELEELKERYREKSRKLDAELDIKVKPASEMAARILNDLGFTISQTGVLVAPDYLGTGDITFPTHSNASADVIERIAARYDAILEGLRG</sequence>
<dbReference type="Pfam" id="PF04079">
    <property type="entry name" value="SMC_ScpB"/>
    <property type="match status" value="1"/>
</dbReference>
<proteinExistence type="predicted"/>
<dbReference type="SUPFAM" id="SSF46785">
    <property type="entry name" value="Winged helix' DNA-binding domain"/>
    <property type="match status" value="2"/>
</dbReference>
<evidence type="ECO:0000313" key="7">
    <source>
        <dbReference type="EMBL" id="QNO46866.1"/>
    </source>
</evidence>
<evidence type="ECO:0000256" key="2">
    <source>
        <dbReference type="ARBA" id="ARBA00022618"/>
    </source>
</evidence>
<evidence type="ECO:0000313" key="6">
    <source>
        <dbReference type="EMBL" id="QNO45470.1"/>
    </source>
</evidence>
<evidence type="ECO:0000256" key="5">
    <source>
        <dbReference type="SAM" id="Coils"/>
    </source>
</evidence>
<dbReference type="InterPro" id="IPR036388">
    <property type="entry name" value="WH-like_DNA-bd_sf"/>
</dbReference>
<evidence type="ECO:0000256" key="3">
    <source>
        <dbReference type="ARBA" id="ARBA00022829"/>
    </source>
</evidence>